<gene>
    <name evidence="1" type="ORF">HGM15179_019031</name>
</gene>
<dbReference type="EMBL" id="SWJQ01001498">
    <property type="protein sequence ID" value="TRZ08074.1"/>
    <property type="molecule type" value="Genomic_DNA"/>
</dbReference>
<evidence type="ECO:0000313" key="1">
    <source>
        <dbReference type="EMBL" id="TRZ08074.1"/>
    </source>
</evidence>
<keyword evidence="2" id="KW-1185">Reference proteome</keyword>
<reference evidence="1" key="1">
    <citation type="submission" date="2019-04" db="EMBL/GenBank/DDBJ databases">
        <title>Genome assembly of Zosterops borbonicus 15179.</title>
        <authorList>
            <person name="Leroy T."/>
            <person name="Anselmetti Y."/>
            <person name="Tilak M.-K."/>
            <person name="Nabholz B."/>
        </authorList>
    </citation>
    <scope>NUCLEOTIDE SEQUENCE</scope>
    <source>
        <strain evidence="1">HGM_15179</strain>
        <tissue evidence="1">Muscle</tissue>
    </source>
</reference>
<dbReference type="Proteomes" id="UP000796761">
    <property type="component" value="Unassembled WGS sequence"/>
</dbReference>
<organism evidence="1 2">
    <name type="scientific">Zosterops borbonicus</name>
    <dbReference type="NCBI Taxonomy" id="364589"/>
    <lineage>
        <taxon>Eukaryota</taxon>
        <taxon>Metazoa</taxon>
        <taxon>Chordata</taxon>
        <taxon>Craniata</taxon>
        <taxon>Vertebrata</taxon>
        <taxon>Euteleostomi</taxon>
        <taxon>Archelosauria</taxon>
        <taxon>Archosauria</taxon>
        <taxon>Dinosauria</taxon>
        <taxon>Saurischia</taxon>
        <taxon>Theropoda</taxon>
        <taxon>Coelurosauria</taxon>
        <taxon>Aves</taxon>
        <taxon>Neognathae</taxon>
        <taxon>Neoaves</taxon>
        <taxon>Telluraves</taxon>
        <taxon>Australaves</taxon>
        <taxon>Passeriformes</taxon>
        <taxon>Sylvioidea</taxon>
        <taxon>Zosteropidae</taxon>
        <taxon>Zosterops</taxon>
    </lineage>
</organism>
<name>A0A8K1DBS5_9PASS</name>
<evidence type="ECO:0000313" key="2">
    <source>
        <dbReference type="Proteomes" id="UP000796761"/>
    </source>
</evidence>
<accession>A0A8K1DBS5</accession>
<dbReference type="AlphaFoldDB" id="A0A8K1DBS5"/>
<protein>
    <submittedName>
        <fullName evidence="1">Uncharacterized protein</fullName>
    </submittedName>
</protein>
<sequence>MVVGEDLELPLALDLWKELGVAPALALPCLPEHWDHLSTWTTIPIPGDQWDFQSNISLLLRIIWMIQTQALPDFTGVGASMEGKK</sequence>
<comment type="caution">
    <text evidence="1">The sequence shown here is derived from an EMBL/GenBank/DDBJ whole genome shotgun (WGS) entry which is preliminary data.</text>
</comment>
<proteinExistence type="predicted"/>